<keyword evidence="5" id="KW-0238">DNA-binding</keyword>
<dbReference type="PANTHER" id="PTHR46156">
    <property type="entry name" value="CCCH ZINGC FINGER"/>
    <property type="match status" value="1"/>
</dbReference>
<dbReference type="Proteomes" id="UP001632038">
    <property type="component" value="Unassembled WGS sequence"/>
</dbReference>
<reference evidence="10" key="1">
    <citation type="journal article" date="2024" name="IScience">
        <title>Strigolactones Initiate the Formation of Haustorium-like Structures in Castilleja.</title>
        <authorList>
            <person name="Buerger M."/>
            <person name="Peterson D."/>
            <person name="Chory J."/>
        </authorList>
    </citation>
    <scope>NUCLEOTIDE SEQUENCE [LARGE SCALE GENOMIC DNA]</scope>
</reference>
<feature type="domain" description="C3H1-type" evidence="8">
    <location>
        <begin position="1143"/>
        <end position="1169"/>
    </location>
</feature>
<dbReference type="EMBL" id="JAVIJP010000017">
    <property type="protein sequence ID" value="KAL3641212.1"/>
    <property type="molecule type" value="Genomic_DNA"/>
</dbReference>
<dbReference type="FunFam" id="4.10.1000.10:FF:000008">
    <property type="entry name" value="zinc finger CCCH domain-containing protein 3"/>
    <property type="match status" value="1"/>
</dbReference>
<feature type="region of interest" description="Disordered" evidence="7">
    <location>
        <begin position="536"/>
        <end position="558"/>
    </location>
</feature>
<feature type="domain" description="C3H1-type" evidence="8">
    <location>
        <begin position="1170"/>
        <end position="1197"/>
    </location>
</feature>
<feature type="region of interest" description="Disordered" evidence="7">
    <location>
        <begin position="953"/>
        <end position="977"/>
    </location>
</feature>
<keyword evidence="4 6" id="KW-0862">Zinc</keyword>
<dbReference type="GO" id="GO:0003677">
    <property type="term" value="F:DNA binding"/>
    <property type="evidence" value="ECO:0007669"/>
    <property type="project" value="UniProtKB-KW"/>
</dbReference>
<feature type="zinc finger region" description="C3H1-type" evidence="6">
    <location>
        <begin position="1088"/>
        <end position="1117"/>
    </location>
</feature>
<evidence type="ECO:0000256" key="6">
    <source>
        <dbReference type="PROSITE-ProRule" id="PRU00723"/>
    </source>
</evidence>
<evidence type="ECO:0000256" key="5">
    <source>
        <dbReference type="ARBA" id="ARBA00023125"/>
    </source>
</evidence>
<dbReference type="PROSITE" id="PS50103">
    <property type="entry name" value="ZF_C3H1"/>
    <property type="match status" value="3"/>
</dbReference>
<keyword evidence="1 6" id="KW-0479">Metal-binding</keyword>
<evidence type="ECO:0000313" key="10">
    <source>
        <dbReference type="Proteomes" id="UP001632038"/>
    </source>
</evidence>
<evidence type="ECO:0000256" key="7">
    <source>
        <dbReference type="SAM" id="MobiDB-lite"/>
    </source>
</evidence>
<dbReference type="PANTHER" id="PTHR46156:SF1">
    <property type="entry name" value="ZINC FINGER CCCH DOMAIN-CONTAINING PROTEIN 3"/>
    <property type="match status" value="1"/>
</dbReference>
<feature type="region of interest" description="Disordered" evidence="7">
    <location>
        <begin position="211"/>
        <end position="233"/>
    </location>
</feature>
<dbReference type="InterPro" id="IPR000571">
    <property type="entry name" value="Znf_CCCH"/>
</dbReference>
<dbReference type="GO" id="GO:0005634">
    <property type="term" value="C:nucleus"/>
    <property type="evidence" value="ECO:0007669"/>
    <property type="project" value="UniProtKB-ARBA"/>
</dbReference>
<keyword evidence="2" id="KW-0677">Repeat</keyword>
<dbReference type="FunFam" id="4.10.1000.10:FF:000022">
    <property type="entry name" value="Zinc finger CCCH domain-containing protein 7"/>
    <property type="match status" value="1"/>
</dbReference>
<evidence type="ECO:0000259" key="8">
    <source>
        <dbReference type="PROSITE" id="PS50103"/>
    </source>
</evidence>
<comment type="caution">
    <text evidence="9">The sequence shown here is derived from an EMBL/GenBank/DDBJ whole genome shotgun (WGS) entry which is preliminary data.</text>
</comment>
<feature type="region of interest" description="Disordered" evidence="7">
    <location>
        <begin position="701"/>
        <end position="720"/>
    </location>
</feature>
<gene>
    <name evidence="9" type="ORF">CASFOL_016180</name>
</gene>
<feature type="compositionally biased region" description="Basic and acidic residues" evidence="7">
    <location>
        <begin position="953"/>
        <end position="973"/>
    </location>
</feature>
<dbReference type="SMART" id="SM00356">
    <property type="entry name" value="ZnF_C3H1"/>
    <property type="match status" value="5"/>
</dbReference>
<organism evidence="9 10">
    <name type="scientific">Castilleja foliolosa</name>
    <dbReference type="NCBI Taxonomy" id="1961234"/>
    <lineage>
        <taxon>Eukaryota</taxon>
        <taxon>Viridiplantae</taxon>
        <taxon>Streptophyta</taxon>
        <taxon>Embryophyta</taxon>
        <taxon>Tracheophyta</taxon>
        <taxon>Spermatophyta</taxon>
        <taxon>Magnoliopsida</taxon>
        <taxon>eudicotyledons</taxon>
        <taxon>Gunneridae</taxon>
        <taxon>Pentapetalae</taxon>
        <taxon>asterids</taxon>
        <taxon>lamiids</taxon>
        <taxon>Lamiales</taxon>
        <taxon>Orobanchaceae</taxon>
        <taxon>Pedicularideae</taxon>
        <taxon>Castillejinae</taxon>
        <taxon>Castilleja</taxon>
    </lineage>
</organism>
<keyword evidence="3 6" id="KW-0863">Zinc-finger</keyword>
<evidence type="ECO:0000256" key="1">
    <source>
        <dbReference type="ARBA" id="ARBA00022723"/>
    </source>
</evidence>
<sequence length="1296" mass="144600">MKRHRIMDLQPPPPPLFHHQHLRYEHVLLNHPNFIPQPTHNYFPPPPPQLRQPNIILRPPPLHIAHSPRFNISQHGSHPYGIDLLPNPRLNGLLPNPYLKCNLVPPPPPENINRQFHPSESRMYNGINDCGRGLNDARGYGEKGCDRVTKKMDYDESRRGSIDGWIRGLYMDKDTERDYDERRKGSGISEEQFVRSMKKRRLQKETALSRVQSGEDYCSRDKGGDEESSGDSFLRDREKEGFKCFHTSTDDKKECEAILESPCSDDVKTDINSTILETGITSSVPGSPTTVKSDEAVAKLGTDMVDNISEHPLHNGLLLEDSSFLNGPCKVKVSIEGNGIAGSSQEDNSKEVFLSELETTQVVVVHSEEFTSIKCVTVSDYSSVTSTSSDFLAADHKRVFGTFCPNALSIGEIGSVGGSLEAISNDKNLISVDNLPIKRKAPGEVERLLAKVLVPAKEVDFLSLKEVYKSNRVLSRVEDPTLELNSDANGFLPSYSKKRKVASPRSNLSSFLEDEMVPDGHKDACPKLCQVSARPAEWEARKRDDSDKSLPKAASDNSQINAKISRSLYGASEVLKKLNPVQGNQTMSKNRLISGSPKVFPGHHPLYFGNSNKPQATNAVKSRTWHRTGNSSAAVTETKLPASPLSPQSHGIKTSQTFRSSYVRKGNSLVRNPYPPAVKSGFHNSSGFVYRANPGSGNLKTNQASDTHASSPHVTELVNTSETPCKAMDASEERIKSPVVVSQCRADSGNIATSQSTLEEGNSEKKIFYVKRRSNQLVASSNSDDMLVSGLDKRLASSSDGYYKSNKNQLVRALSENPVKKRDANGNSRLLVPHTILPRTCTKRPSKFSFVWKLHGIHSSEKEKASVRPQKVLPHVVPWKRTPYRRSFMHALGTKPNKSSFSIASQSLLLSRKRGAIYTRSIHGYSLKISKILSVGGKSLKWSKSIERNLKKADEEATRDVAAARERKKEENGAVKSRNNVSRKSVFCIKLYPGERIFRIGFEKYKMDPSRRTLHRVTGEQEPLSSVVVQSEKNVKRSYVPRRLLIGNEEYVQIGSGNQLVRDPKKRTRVLASEKVRWSLRTARLRLARKRKYCQFFTRFGKCNKDDGKCPYTHDASKIAVCTKFLNGLCTNIDCKLTHKVIPERMEDCSYFLKGSCSNEKCPYRHVNVNSESVVCKNFLRGYCADGNECLKKHSYICPSFEAIGSCPKASTCKLHHPKKKIEKKQPSVEPKIVKGRYFDGGLIGDVDVSDTSKKVVSAKGNGDVRDGKFPDYISLDVSDEEDSDDMVSDDFDVLV</sequence>
<dbReference type="GO" id="GO:0008270">
    <property type="term" value="F:zinc ion binding"/>
    <property type="evidence" value="ECO:0007669"/>
    <property type="project" value="UniProtKB-KW"/>
</dbReference>
<feature type="zinc finger region" description="C3H1-type" evidence="6">
    <location>
        <begin position="1170"/>
        <end position="1197"/>
    </location>
</feature>
<protein>
    <recommendedName>
        <fullName evidence="8">C3H1-type domain-containing protein</fullName>
    </recommendedName>
</protein>
<name>A0ABD3DHS1_9LAMI</name>
<evidence type="ECO:0000256" key="3">
    <source>
        <dbReference type="ARBA" id="ARBA00022771"/>
    </source>
</evidence>
<dbReference type="Gene3D" id="4.10.1000.10">
    <property type="entry name" value="Zinc finger, CCCH-type"/>
    <property type="match status" value="2"/>
</dbReference>
<feature type="compositionally biased region" description="Basic and acidic residues" evidence="7">
    <location>
        <begin position="536"/>
        <end position="550"/>
    </location>
</feature>
<evidence type="ECO:0000256" key="2">
    <source>
        <dbReference type="ARBA" id="ARBA00022737"/>
    </source>
</evidence>
<proteinExistence type="predicted"/>
<accession>A0ABD3DHS1</accession>
<keyword evidence="10" id="KW-1185">Reference proteome</keyword>
<feature type="domain" description="C3H1-type" evidence="8">
    <location>
        <begin position="1088"/>
        <end position="1117"/>
    </location>
</feature>
<evidence type="ECO:0000256" key="4">
    <source>
        <dbReference type="ARBA" id="ARBA00022833"/>
    </source>
</evidence>
<feature type="zinc finger region" description="C3H1-type" evidence="6">
    <location>
        <begin position="1143"/>
        <end position="1169"/>
    </location>
</feature>
<evidence type="ECO:0000313" key="9">
    <source>
        <dbReference type="EMBL" id="KAL3641212.1"/>
    </source>
</evidence>